<dbReference type="RefSeq" id="WP_126757322.1">
    <property type="nucleotide sequence ID" value="NZ_PIPQ01000003.1"/>
</dbReference>
<sequence length="181" mass="19969">MGSIPPNDFIPIAEATGSIISIGEWVLEQSCQKLALWRGQSDKQHLRISVNVSPVQFRSVVLVPRVKQTLDKTGAPASKLRFELTENMLAEDIDFVVQQMNRLRELGVSISLDDFGTGYASLAYLTRLPLDELKVDRMFIRSLDVEAEEALLAQSIITLGQSMNLVAEGVETELAVATILP</sequence>
<dbReference type="PANTHER" id="PTHR33121:SF70">
    <property type="entry name" value="SIGNALING PROTEIN YKOW"/>
    <property type="match status" value="1"/>
</dbReference>
<gene>
    <name evidence="2" type="ORF">CWE15_06710</name>
</gene>
<dbReference type="InterPro" id="IPR050706">
    <property type="entry name" value="Cyclic-di-GMP_PDE-like"/>
</dbReference>
<evidence type="ECO:0000313" key="2">
    <source>
        <dbReference type="EMBL" id="RUO40445.1"/>
    </source>
</evidence>
<name>A0A432X1N0_9GAMM</name>
<dbReference type="Proteomes" id="UP000286976">
    <property type="component" value="Unassembled WGS sequence"/>
</dbReference>
<dbReference type="PANTHER" id="PTHR33121">
    <property type="entry name" value="CYCLIC DI-GMP PHOSPHODIESTERASE PDEF"/>
    <property type="match status" value="1"/>
</dbReference>
<evidence type="ECO:0000313" key="3">
    <source>
        <dbReference type="Proteomes" id="UP000286976"/>
    </source>
</evidence>
<dbReference type="InterPro" id="IPR035919">
    <property type="entry name" value="EAL_sf"/>
</dbReference>
<dbReference type="CDD" id="cd01948">
    <property type="entry name" value="EAL"/>
    <property type="match status" value="1"/>
</dbReference>
<dbReference type="SMART" id="SM00052">
    <property type="entry name" value="EAL"/>
    <property type="match status" value="1"/>
</dbReference>
<reference evidence="2 3" key="1">
    <citation type="journal article" date="2011" name="Front. Microbiol.">
        <title>Genomic signatures of strain selection and enhancement in Bacillus atrophaeus var. globigii, a historical biowarfare simulant.</title>
        <authorList>
            <person name="Gibbons H.S."/>
            <person name="Broomall S.M."/>
            <person name="McNew L.A."/>
            <person name="Daligault H."/>
            <person name="Chapman C."/>
            <person name="Bruce D."/>
            <person name="Karavis M."/>
            <person name="Krepps M."/>
            <person name="McGregor P.A."/>
            <person name="Hong C."/>
            <person name="Park K.H."/>
            <person name="Akmal A."/>
            <person name="Feldman A."/>
            <person name="Lin J.S."/>
            <person name="Chang W.E."/>
            <person name="Higgs B.W."/>
            <person name="Demirev P."/>
            <person name="Lindquist J."/>
            <person name="Liem A."/>
            <person name="Fochler E."/>
            <person name="Read T.D."/>
            <person name="Tapia R."/>
            <person name="Johnson S."/>
            <person name="Bishop-Lilly K.A."/>
            <person name="Detter C."/>
            <person name="Han C."/>
            <person name="Sozhamannan S."/>
            <person name="Rosenzweig C.N."/>
            <person name="Skowronski E.W."/>
        </authorList>
    </citation>
    <scope>NUCLEOTIDE SEQUENCE [LARGE SCALE GENOMIC DNA]</scope>
    <source>
        <strain evidence="2 3">AIT1</strain>
    </source>
</reference>
<dbReference type="PROSITE" id="PS50883">
    <property type="entry name" value="EAL"/>
    <property type="match status" value="1"/>
</dbReference>
<evidence type="ECO:0000259" key="1">
    <source>
        <dbReference type="PROSITE" id="PS50883"/>
    </source>
</evidence>
<dbReference type="Gene3D" id="3.20.20.450">
    <property type="entry name" value="EAL domain"/>
    <property type="match status" value="1"/>
</dbReference>
<comment type="caution">
    <text evidence="2">The sequence shown here is derived from an EMBL/GenBank/DDBJ whole genome shotgun (WGS) entry which is preliminary data.</text>
</comment>
<organism evidence="2 3">
    <name type="scientific">Aliidiomarina taiwanensis</name>
    <dbReference type="NCBI Taxonomy" id="946228"/>
    <lineage>
        <taxon>Bacteria</taxon>
        <taxon>Pseudomonadati</taxon>
        <taxon>Pseudomonadota</taxon>
        <taxon>Gammaproteobacteria</taxon>
        <taxon>Alteromonadales</taxon>
        <taxon>Idiomarinaceae</taxon>
        <taxon>Aliidiomarina</taxon>
    </lineage>
</organism>
<dbReference type="SUPFAM" id="SSF141868">
    <property type="entry name" value="EAL domain-like"/>
    <property type="match status" value="1"/>
</dbReference>
<feature type="domain" description="EAL" evidence="1">
    <location>
        <begin position="1"/>
        <end position="181"/>
    </location>
</feature>
<dbReference type="GO" id="GO:0071111">
    <property type="term" value="F:cyclic-guanylate-specific phosphodiesterase activity"/>
    <property type="evidence" value="ECO:0007669"/>
    <property type="project" value="InterPro"/>
</dbReference>
<dbReference type="AlphaFoldDB" id="A0A432X1N0"/>
<dbReference type="Pfam" id="PF00563">
    <property type="entry name" value="EAL"/>
    <property type="match status" value="1"/>
</dbReference>
<dbReference type="OrthoDB" id="9812358at2"/>
<proteinExistence type="predicted"/>
<accession>A0A432X1N0</accession>
<dbReference type="InterPro" id="IPR001633">
    <property type="entry name" value="EAL_dom"/>
</dbReference>
<keyword evidence="3" id="KW-1185">Reference proteome</keyword>
<protein>
    <recommendedName>
        <fullName evidence="1">EAL domain-containing protein</fullName>
    </recommendedName>
</protein>
<dbReference type="EMBL" id="PIPQ01000003">
    <property type="protein sequence ID" value="RUO40445.1"/>
    <property type="molecule type" value="Genomic_DNA"/>
</dbReference>